<proteinExistence type="predicted"/>
<protein>
    <submittedName>
        <fullName evidence="1">Uncharacterized protein</fullName>
    </submittedName>
</protein>
<evidence type="ECO:0000313" key="1">
    <source>
        <dbReference type="EMBL" id="CRZ01454.1"/>
    </source>
</evidence>
<name>A0A0H5R0Y7_9EUKA</name>
<reference evidence="1" key="1">
    <citation type="submission" date="2015-04" db="EMBL/GenBank/DDBJ databases">
        <title>The genome sequence of the plant pathogenic Rhizarian Plasmodiophora brassicae reveals insights in its biotrophic life cycle and the origin of chitin synthesis.</title>
        <authorList>
            <person name="Schwelm A."/>
            <person name="Fogelqvist J."/>
            <person name="Knaust A."/>
            <person name="Julke S."/>
            <person name="Lilja T."/>
            <person name="Dhandapani V."/>
            <person name="Bonilla-Rosso G."/>
            <person name="Karlsson M."/>
            <person name="Shevchenko A."/>
            <person name="Choi S.R."/>
            <person name="Kim H.G."/>
            <person name="Park J.Y."/>
            <person name="Lim Y.P."/>
            <person name="Ludwig-Muller J."/>
            <person name="Dixelius C."/>
        </authorList>
    </citation>
    <scope>NUCLEOTIDE SEQUENCE</scope>
    <source>
        <tissue evidence="1">Potato root galls</tissue>
    </source>
</reference>
<sequence length="140" mass="15516">MNSFGSEDICMSRPIHRVQRNGPLERCSGLVQLAMFNKVPIASREIFLSQPHRSTSTRPPSRSLQIGCRVYLSNCLNDLSTIHSLRFDIALAHTGQLGNGPHHSRTLQPPSITVHTVFIPWMALLSANASIVTAENSFRP</sequence>
<dbReference type="AlphaFoldDB" id="A0A0H5R0Y7"/>
<accession>A0A0H5R0Y7</accession>
<dbReference type="EMBL" id="HACM01001012">
    <property type="protein sequence ID" value="CRZ01454.1"/>
    <property type="molecule type" value="Transcribed_RNA"/>
</dbReference>
<organism evidence="1">
    <name type="scientific">Spongospora subterranea</name>
    <dbReference type="NCBI Taxonomy" id="70186"/>
    <lineage>
        <taxon>Eukaryota</taxon>
        <taxon>Sar</taxon>
        <taxon>Rhizaria</taxon>
        <taxon>Endomyxa</taxon>
        <taxon>Phytomyxea</taxon>
        <taxon>Plasmodiophorida</taxon>
        <taxon>Plasmodiophoridae</taxon>
        <taxon>Spongospora</taxon>
    </lineage>
</organism>